<sequence>MKTTNKYYYSLLACLLLSIPLKAQVPAALDNLLRHTLDSMRMVTRAKSLSAAIQFADGQTWSYAKGISSVAPPADVTPADAYLIGSVTKTITSACILQLAGEGALNLDDSLHRWLDTIPYVNPNITIRQLLQHTSGLFDVLAHPHHQDSMLADITRVWTAQELVARFMLPPPAQPGATWAYCNTNYFLLGMIIEKITGNPFYTELRNRFFGPMGFNSFAIPAFEPLNAPVAHLWLDITGDNITDDAHNFYMSYKALNSSAGAAGGYFATAADCSRWMRSYMRGDLVSPALMAQARTTVNAPGSQGGLYGLGLMKNLSDFLGLEAYGHGGDLAYHASSWYFPAKDASISVLTNDNNVNSWALIPVVRELLRSYSNFDPTTINAPTAADLRIRVYPNPFDQYLRISLQPGNTATRFEATLCDLPGRTIARKAIDQRSANRLSATLETPGILPPGLYWLTIRADGRTVQTFKLLR</sequence>
<dbReference type="InterPro" id="IPR001466">
    <property type="entry name" value="Beta-lactam-related"/>
</dbReference>
<name>A0A2P8D9Q1_9BACT</name>
<gene>
    <name evidence="3" type="ORF">B0I18_10194</name>
</gene>
<protein>
    <submittedName>
        <fullName evidence="3">Putative secreted protein (Por secretion system target)</fullName>
    </submittedName>
</protein>
<dbReference type="InterPro" id="IPR026444">
    <property type="entry name" value="Secre_tail"/>
</dbReference>
<comment type="caution">
    <text evidence="3">The sequence shown here is derived from an EMBL/GenBank/DDBJ whole genome shotgun (WGS) entry which is preliminary data.</text>
</comment>
<accession>A0A2P8D9Q1</accession>
<feature type="signal peptide" evidence="1">
    <location>
        <begin position="1"/>
        <end position="23"/>
    </location>
</feature>
<dbReference type="AlphaFoldDB" id="A0A2P8D9Q1"/>
<proteinExistence type="predicted"/>
<evidence type="ECO:0000259" key="2">
    <source>
        <dbReference type="Pfam" id="PF00144"/>
    </source>
</evidence>
<dbReference type="Proteomes" id="UP000240572">
    <property type="component" value="Unassembled WGS sequence"/>
</dbReference>
<dbReference type="InterPro" id="IPR012338">
    <property type="entry name" value="Beta-lactam/transpept-like"/>
</dbReference>
<reference evidence="3 4" key="1">
    <citation type="submission" date="2018-03" db="EMBL/GenBank/DDBJ databases">
        <title>Genomic Encyclopedia of Type Strains, Phase III (KMG-III): the genomes of soil and plant-associated and newly described type strains.</title>
        <authorList>
            <person name="Whitman W."/>
        </authorList>
    </citation>
    <scope>NUCLEOTIDE SEQUENCE [LARGE SCALE GENOMIC DNA]</scope>
    <source>
        <strain evidence="3 4">CGMCC 1.12700</strain>
    </source>
</reference>
<feature type="domain" description="Beta-lactamase-related" evidence="2">
    <location>
        <begin position="55"/>
        <end position="355"/>
    </location>
</feature>
<dbReference type="PANTHER" id="PTHR46825">
    <property type="entry name" value="D-ALANYL-D-ALANINE-CARBOXYPEPTIDASE/ENDOPEPTIDASE AMPH"/>
    <property type="match status" value="1"/>
</dbReference>
<dbReference type="Gene3D" id="3.40.710.10">
    <property type="entry name" value="DD-peptidase/beta-lactamase superfamily"/>
    <property type="match status" value="1"/>
</dbReference>
<organism evidence="3 4">
    <name type="scientific">Taibaiella chishuiensis</name>
    <dbReference type="NCBI Taxonomy" id="1434707"/>
    <lineage>
        <taxon>Bacteria</taxon>
        <taxon>Pseudomonadati</taxon>
        <taxon>Bacteroidota</taxon>
        <taxon>Chitinophagia</taxon>
        <taxon>Chitinophagales</taxon>
        <taxon>Chitinophagaceae</taxon>
        <taxon>Taibaiella</taxon>
    </lineage>
</organism>
<dbReference type="OrthoDB" id="9793489at2"/>
<dbReference type="RefSeq" id="WP_106520685.1">
    <property type="nucleotide sequence ID" value="NZ_PYGD01000001.1"/>
</dbReference>
<keyword evidence="1" id="KW-0732">Signal</keyword>
<dbReference type="InterPro" id="IPR050491">
    <property type="entry name" value="AmpC-like"/>
</dbReference>
<dbReference type="EMBL" id="PYGD01000001">
    <property type="protein sequence ID" value="PSK93945.1"/>
    <property type="molecule type" value="Genomic_DNA"/>
</dbReference>
<dbReference type="PANTHER" id="PTHR46825:SF7">
    <property type="entry name" value="D-ALANYL-D-ALANINE CARBOXYPEPTIDASE"/>
    <property type="match status" value="1"/>
</dbReference>
<dbReference type="NCBIfam" id="TIGR04183">
    <property type="entry name" value="Por_Secre_tail"/>
    <property type="match status" value="1"/>
</dbReference>
<feature type="chain" id="PRO_5015148563" evidence="1">
    <location>
        <begin position="24"/>
        <end position="472"/>
    </location>
</feature>
<evidence type="ECO:0000256" key="1">
    <source>
        <dbReference type="SAM" id="SignalP"/>
    </source>
</evidence>
<dbReference type="SUPFAM" id="SSF56601">
    <property type="entry name" value="beta-lactamase/transpeptidase-like"/>
    <property type="match status" value="1"/>
</dbReference>
<keyword evidence="4" id="KW-1185">Reference proteome</keyword>
<evidence type="ECO:0000313" key="4">
    <source>
        <dbReference type="Proteomes" id="UP000240572"/>
    </source>
</evidence>
<dbReference type="Pfam" id="PF00144">
    <property type="entry name" value="Beta-lactamase"/>
    <property type="match status" value="1"/>
</dbReference>
<evidence type="ECO:0000313" key="3">
    <source>
        <dbReference type="EMBL" id="PSK93945.1"/>
    </source>
</evidence>